<dbReference type="PIRSF" id="PIRSF006157">
    <property type="entry name" value="Doxgns_DODA"/>
    <property type="match status" value="1"/>
</dbReference>
<dbReference type="GO" id="GO:0008270">
    <property type="term" value="F:zinc ion binding"/>
    <property type="evidence" value="ECO:0007669"/>
    <property type="project" value="InterPro"/>
</dbReference>
<keyword evidence="3" id="KW-0479">Metal-binding</keyword>
<evidence type="ECO:0000259" key="6">
    <source>
        <dbReference type="Pfam" id="PF02900"/>
    </source>
</evidence>
<dbReference type="RefSeq" id="WP_179461545.1">
    <property type="nucleotide sequence ID" value="NZ_JACBZX010000001.1"/>
</dbReference>
<evidence type="ECO:0000313" key="7">
    <source>
        <dbReference type="EMBL" id="NYG35967.1"/>
    </source>
</evidence>
<reference evidence="7 8" key="1">
    <citation type="submission" date="2020-07" db="EMBL/GenBank/DDBJ databases">
        <title>Sequencing the genomes of 1000 actinobacteria strains.</title>
        <authorList>
            <person name="Klenk H.-P."/>
        </authorList>
    </citation>
    <scope>NUCLEOTIDE SEQUENCE [LARGE SCALE GENOMIC DNA]</scope>
    <source>
        <strain evidence="7 8">DSM 24723</strain>
    </source>
</reference>
<dbReference type="EC" id="1.13.11.-" evidence="7"/>
<accession>A0A852X0E2</accession>
<gene>
    <name evidence="7" type="ORF">BJY28_000436</name>
</gene>
<comment type="caution">
    <text evidence="7">The sequence shown here is derived from an EMBL/GenBank/DDBJ whole genome shotgun (WGS) entry which is preliminary data.</text>
</comment>
<evidence type="ECO:0000256" key="4">
    <source>
        <dbReference type="ARBA" id="ARBA00022833"/>
    </source>
</evidence>
<dbReference type="EMBL" id="JACBZX010000001">
    <property type="protein sequence ID" value="NYG35967.1"/>
    <property type="molecule type" value="Genomic_DNA"/>
</dbReference>
<feature type="domain" description="Extradiol ring-cleavage dioxygenase class III enzyme subunit B" evidence="6">
    <location>
        <begin position="35"/>
        <end position="250"/>
    </location>
</feature>
<keyword evidence="5 7" id="KW-0560">Oxidoreductase</keyword>
<dbReference type="Gene3D" id="3.40.830.10">
    <property type="entry name" value="LigB-like"/>
    <property type="match status" value="1"/>
</dbReference>
<dbReference type="Proteomes" id="UP000592181">
    <property type="component" value="Unassembled WGS sequence"/>
</dbReference>
<dbReference type="InterPro" id="IPR014436">
    <property type="entry name" value="Extradiol_dOase_DODA"/>
</dbReference>
<dbReference type="PANTHER" id="PTHR30096">
    <property type="entry name" value="4,5-DOPA DIOXYGENASE EXTRADIOL-LIKE PROTEIN"/>
    <property type="match status" value="1"/>
</dbReference>
<keyword evidence="4" id="KW-0862">Zinc</keyword>
<dbReference type="GO" id="GO:0008198">
    <property type="term" value="F:ferrous iron binding"/>
    <property type="evidence" value="ECO:0007669"/>
    <property type="project" value="InterPro"/>
</dbReference>
<sequence length="272" mass="29434">MTTTPPTTGPTTATPPVLFLSHGAPPLADDATWTAELARWSSSFARPSSILMVSAHWEQAPVTVSASRRRAPLTYDFWGFPQRYYEVTYDAPPAPELADEVTALLGGRGVEVHHDESRGLDHGGYVPLVEMYPEADVPVLQMSMPTLDPVTLLEVGRTLAPLREQGTLIVGSGFTTHNLAWFDPRAAADAPPPAVSAEFDHWAQEQMATGDVDSLERMLEVAPGGREAHPRTEHWAPLYVALGAAEASGASTATSSVDGFWYGLSKRSWQLD</sequence>
<dbReference type="AlphaFoldDB" id="A0A852X0E2"/>
<evidence type="ECO:0000256" key="3">
    <source>
        <dbReference type="ARBA" id="ARBA00022723"/>
    </source>
</evidence>
<comment type="similarity">
    <text evidence="2">Belongs to the DODA-type extradiol aromatic ring-opening dioxygenase family.</text>
</comment>
<dbReference type="InterPro" id="IPR004183">
    <property type="entry name" value="Xdiol_dOase_suB"/>
</dbReference>
<protein>
    <submittedName>
        <fullName evidence="7">4,5-DOPA dioxygenase extradiol</fullName>
        <ecNumber evidence="7">1.13.11.-</ecNumber>
    </submittedName>
</protein>
<keyword evidence="7" id="KW-0223">Dioxygenase</keyword>
<dbReference type="PANTHER" id="PTHR30096:SF0">
    <property type="entry name" value="4,5-DOPA DIOXYGENASE EXTRADIOL-LIKE PROTEIN"/>
    <property type="match status" value="1"/>
</dbReference>
<organism evidence="7 8">
    <name type="scientific">Janibacter alkaliphilus</name>
    <dbReference type="NCBI Taxonomy" id="1069963"/>
    <lineage>
        <taxon>Bacteria</taxon>
        <taxon>Bacillati</taxon>
        <taxon>Actinomycetota</taxon>
        <taxon>Actinomycetes</taxon>
        <taxon>Micrococcales</taxon>
        <taxon>Intrasporangiaceae</taxon>
        <taxon>Janibacter</taxon>
    </lineage>
</organism>
<dbReference type="Pfam" id="PF02900">
    <property type="entry name" value="LigB"/>
    <property type="match status" value="1"/>
</dbReference>
<keyword evidence="8" id="KW-1185">Reference proteome</keyword>
<dbReference type="SUPFAM" id="SSF53213">
    <property type="entry name" value="LigB-like"/>
    <property type="match status" value="1"/>
</dbReference>
<evidence type="ECO:0000256" key="2">
    <source>
        <dbReference type="ARBA" id="ARBA00007581"/>
    </source>
</evidence>
<proteinExistence type="inferred from homology"/>
<comment type="cofactor">
    <cofactor evidence="1">
        <name>Zn(2+)</name>
        <dbReference type="ChEBI" id="CHEBI:29105"/>
    </cofactor>
</comment>
<evidence type="ECO:0000256" key="5">
    <source>
        <dbReference type="ARBA" id="ARBA00023002"/>
    </source>
</evidence>
<evidence type="ECO:0000313" key="8">
    <source>
        <dbReference type="Proteomes" id="UP000592181"/>
    </source>
</evidence>
<dbReference type="GO" id="GO:0016702">
    <property type="term" value="F:oxidoreductase activity, acting on single donors with incorporation of molecular oxygen, incorporation of two atoms of oxygen"/>
    <property type="evidence" value="ECO:0007669"/>
    <property type="project" value="UniProtKB-ARBA"/>
</dbReference>
<name>A0A852X0E2_9MICO</name>
<evidence type="ECO:0000256" key="1">
    <source>
        <dbReference type="ARBA" id="ARBA00001947"/>
    </source>
</evidence>
<dbReference type="CDD" id="cd07363">
    <property type="entry name" value="45_DOPA_Dioxygenase"/>
    <property type="match status" value="1"/>
</dbReference>